<feature type="compositionally biased region" description="Low complexity" evidence="6">
    <location>
        <begin position="368"/>
        <end position="379"/>
    </location>
</feature>
<feature type="compositionally biased region" description="Acidic residues" evidence="6">
    <location>
        <begin position="251"/>
        <end position="272"/>
    </location>
</feature>
<evidence type="ECO:0000259" key="8">
    <source>
        <dbReference type="PROSITE" id="PS51840"/>
    </source>
</evidence>
<dbReference type="PANTHER" id="PTHR23167:SF46">
    <property type="entry name" value="EPS15 HOMOLOGY DOMAIN CONTAINING PROTEIN-BINDING PROTEIN 1, ISOFORM F"/>
    <property type="match status" value="1"/>
</dbReference>
<evidence type="ECO:0000259" key="9">
    <source>
        <dbReference type="PROSITE" id="PS51848"/>
    </source>
</evidence>
<evidence type="ECO:0000256" key="1">
    <source>
        <dbReference type="ARBA" id="ARBA00004177"/>
    </source>
</evidence>
<dbReference type="InterPro" id="IPR036872">
    <property type="entry name" value="CH_dom_sf"/>
</dbReference>
<dbReference type="PROSITE" id="PS51840">
    <property type="entry name" value="C2_NT"/>
    <property type="match status" value="1"/>
</dbReference>
<dbReference type="Pfam" id="PF10358">
    <property type="entry name" value="NT-C2"/>
    <property type="match status" value="1"/>
</dbReference>
<feature type="domain" description="BMERB" evidence="9">
    <location>
        <begin position="965"/>
        <end position="1114"/>
    </location>
</feature>
<feature type="compositionally biased region" description="Basic and acidic residues" evidence="6">
    <location>
        <begin position="568"/>
        <end position="582"/>
    </location>
</feature>
<evidence type="ECO:0000313" key="11">
    <source>
        <dbReference type="Proteomes" id="UP001186944"/>
    </source>
</evidence>
<feature type="domain" description="C2 NT-type" evidence="8">
    <location>
        <begin position="7"/>
        <end position="157"/>
    </location>
</feature>
<evidence type="ECO:0000259" key="7">
    <source>
        <dbReference type="PROSITE" id="PS50021"/>
    </source>
</evidence>
<comment type="caution">
    <text evidence="10">The sequence shown here is derived from an EMBL/GenBank/DDBJ whole genome shotgun (WGS) entry which is preliminary data.</text>
</comment>
<feature type="region of interest" description="Disordered" evidence="6">
    <location>
        <begin position="687"/>
        <end position="960"/>
    </location>
</feature>
<feature type="compositionally biased region" description="Basic and acidic residues" evidence="6">
    <location>
        <begin position="827"/>
        <end position="836"/>
    </location>
</feature>
<dbReference type="FunFam" id="1.10.418.10:FF:000023">
    <property type="entry name" value="EH domain-binding protein 1 isoform X1"/>
    <property type="match status" value="1"/>
</dbReference>
<dbReference type="PANTHER" id="PTHR23167">
    <property type="entry name" value="CALPONIN HOMOLOGY DOMAIN-CONTAINING PROTEIN DDB_G0272472-RELATED"/>
    <property type="match status" value="1"/>
</dbReference>
<feature type="compositionally biased region" description="Low complexity" evidence="6">
    <location>
        <begin position="693"/>
        <end position="729"/>
    </location>
</feature>
<organism evidence="10 11">
    <name type="scientific">Pinctada imbricata</name>
    <name type="common">Atlantic pearl-oyster</name>
    <name type="synonym">Pinctada martensii</name>
    <dbReference type="NCBI Taxonomy" id="66713"/>
    <lineage>
        <taxon>Eukaryota</taxon>
        <taxon>Metazoa</taxon>
        <taxon>Spiralia</taxon>
        <taxon>Lophotrochozoa</taxon>
        <taxon>Mollusca</taxon>
        <taxon>Bivalvia</taxon>
        <taxon>Autobranchia</taxon>
        <taxon>Pteriomorphia</taxon>
        <taxon>Pterioida</taxon>
        <taxon>Pterioidea</taxon>
        <taxon>Pteriidae</taxon>
        <taxon>Pinctada</taxon>
    </lineage>
</organism>
<feature type="compositionally biased region" description="Polar residues" evidence="6">
    <location>
        <begin position="908"/>
        <end position="936"/>
    </location>
</feature>
<feature type="compositionally biased region" description="Basic and acidic residues" evidence="6">
    <location>
        <begin position="732"/>
        <end position="752"/>
    </location>
</feature>
<keyword evidence="2" id="KW-0597">Phosphoprotein</keyword>
<dbReference type="EMBL" id="VSWD01000009">
    <property type="protein sequence ID" value="KAK3093307.1"/>
    <property type="molecule type" value="Genomic_DNA"/>
</dbReference>
<sequence length="1114" mass="125838">MSVWKRLQRVGKDASKFQFTASYQELEVECTKKWQPNKLCIVWTRRSRRKSTQLHTWEPTIRNPYRGLVTWTVPENIEIQVTLFRDNKHVDFEDKEWTFVVEDQARNGRRKILASGPINMKDFASQVPTQHTMKLRLKPATKKIVRASIQFTLSCVFIREGKATDDDMQSVASLMSIGKTDIGNLEEIDEEVPEIDDKEFSTELSKITSELSKLDNDDDDEPVFSKVAPKTESINPKEKSDNPKEESTNPFDEEEDEGDSLNPFAEEDEDDSNNPFMESTPKSKDRSRPVTTKDDISAKESVSPIKKKPAPPLPTVRSPKLKAAPKPPSSGKDKSDVSESRPLYEGTPPPTTPEEKRKNQREITPPKSEVSSSTETSVSEIDKSKERKALEAIDLNQESPRRRGINSSQNLLDWCKEVTSGYKGVRVTNLTTSWRNGMAFCAIVHYFRPDLIDFKSLAPHDIKGNNRIAFDAAAKLGIPRVIEPSDMVLLAVPDKLAVMTYLHQLRAYFTHQTLEIQQIGVSTVESTYTIGEMDALEQREITREMYGKGVNGTPRKTVLTSTKENVENIQENKVEKNNKARTPDGSVSDKTFSKPDSVVTMSKPDSIVTVKSSHNDNISSVNQSDSKVKVTSEESTESQLVGQGDVSRKMKVPLMKDNPFDCDSEVTSPVEDSLVENDGVWVMQMGAVHSDDGSGSPRPLSGSVSPSSSHSGSLSPSHGTRSPKTSSPSKAKKIDIKDLDSVLKKNTEKRTVEVPSEPIQQIDEEGRRKSRQEELKERAKYLLEQARREAGIGGSQDDTDNNKTQEKVERQPSVQDDEEKQKRLKERARQLIEEARSSIGQPEVPLPKTASLRRPNAEIASEPIDSLPKKNGDVNDMKAGLKLKKFNLKTPDLTKSLSPTDDGKDKTLSPQSTEESVVGESLTSSRTPSSVTSHTGSSEYSHEEEEAYSPSGSSQSSFEYEDLVRKKKDENLQDTNQYVKGEMEALEREQNQIDSQAADLESKLRRVMGKSKHKVLEEKLMQEWFLLVNKRNALIRRQMQLNILEKEDDLERRYEMLNRELRSMMAIEDWQKTEAQRHREKLLLEELVDIVNKRDEMVQHLDSQERASVYIHIT</sequence>
<dbReference type="Gene3D" id="1.10.418.10">
    <property type="entry name" value="Calponin-like domain"/>
    <property type="match status" value="1"/>
</dbReference>
<dbReference type="Pfam" id="PF12130">
    <property type="entry name" value="bMERB_dom"/>
    <property type="match status" value="1"/>
</dbReference>
<dbReference type="SMART" id="SM00033">
    <property type="entry name" value="CH"/>
    <property type="match status" value="1"/>
</dbReference>
<keyword evidence="11" id="KW-1185">Reference proteome</keyword>
<keyword evidence="4 5" id="KW-0175">Coiled coil</keyword>
<comment type="subcellular location">
    <subcellularLocation>
        <location evidence="1">Endosome</location>
    </subcellularLocation>
</comment>
<feature type="coiled-coil region" evidence="5">
    <location>
        <begin position="969"/>
        <end position="1006"/>
    </location>
</feature>
<dbReference type="Proteomes" id="UP001186944">
    <property type="component" value="Unassembled WGS sequence"/>
</dbReference>
<feature type="compositionally biased region" description="Basic and acidic residues" evidence="6">
    <location>
        <begin position="867"/>
        <end position="876"/>
    </location>
</feature>
<protein>
    <recommendedName>
        <fullName evidence="12">EH domain-binding protein 1</fullName>
    </recommendedName>
</protein>
<dbReference type="GO" id="GO:0005768">
    <property type="term" value="C:endosome"/>
    <property type="evidence" value="ECO:0007669"/>
    <property type="project" value="UniProtKB-SubCell"/>
</dbReference>
<dbReference type="InterPro" id="IPR022735">
    <property type="entry name" value="bMERB_dom"/>
</dbReference>
<accession>A0AA88XWV4</accession>
<feature type="compositionally biased region" description="Basic and acidic residues" evidence="6">
    <location>
        <begin position="281"/>
        <end position="298"/>
    </location>
</feature>
<feature type="coiled-coil region" evidence="5">
    <location>
        <begin position="1040"/>
        <end position="1067"/>
    </location>
</feature>
<feature type="compositionally biased region" description="Polar residues" evidence="6">
    <location>
        <begin position="609"/>
        <end position="625"/>
    </location>
</feature>
<dbReference type="Pfam" id="PF00307">
    <property type="entry name" value="CH"/>
    <property type="match status" value="1"/>
</dbReference>
<evidence type="ECO:0000313" key="10">
    <source>
        <dbReference type="EMBL" id="KAK3093307.1"/>
    </source>
</evidence>
<feature type="compositionally biased region" description="Basic and acidic residues" evidence="6">
    <location>
        <begin position="235"/>
        <end position="247"/>
    </location>
</feature>
<feature type="region of interest" description="Disordered" evidence="6">
    <location>
        <begin position="568"/>
        <end position="644"/>
    </location>
</feature>
<evidence type="ECO:0000256" key="5">
    <source>
        <dbReference type="SAM" id="Coils"/>
    </source>
</evidence>
<dbReference type="InterPro" id="IPR001715">
    <property type="entry name" value="CH_dom"/>
</dbReference>
<feature type="compositionally biased region" description="Basic and acidic residues" evidence="6">
    <location>
        <begin position="764"/>
        <end position="790"/>
    </location>
</feature>
<dbReference type="PROSITE" id="PS51848">
    <property type="entry name" value="BMERB"/>
    <property type="match status" value="1"/>
</dbReference>
<feature type="domain" description="Calponin-homology (CH)" evidence="7">
    <location>
        <begin position="405"/>
        <end position="510"/>
    </location>
</feature>
<dbReference type="PROSITE" id="PS50021">
    <property type="entry name" value="CH"/>
    <property type="match status" value="1"/>
</dbReference>
<dbReference type="SMART" id="SM01203">
    <property type="entry name" value="DUF3585"/>
    <property type="match status" value="1"/>
</dbReference>
<feature type="compositionally biased region" description="Basic and acidic residues" evidence="6">
    <location>
        <begin position="800"/>
        <end position="810"/>
    </location>
</feature>
<evidence type="ECO:0000256" key="6">
    <source>
        <dbReference type="SAM" id="MobiDB-lite"/>
    </source>
</evidence>
<evidence type="ECO:0008006" key="12">
    <source>
        <dbReference type="Google" id="ProtNLM"/>
    </source>
</evidence>
<dbReference type="AlphaFoldDB" id="A0AA88XWV4"/>
<reference evidence="10" key="1">
    <citation type="submission" date="2019-08" db="EMBL/GenBank/DDBJ databases">
        <title>The improved chromosome-level genome for the pearl oyster Pinctada fucata martensii using PacBio sequencing and Hi-C.</title>
        <authorList>
            <person name="Zheng Z."/>
        </authorList>
    </citation>
    <scope>NUCLEOTIDE SEQUENCE</scope>
    <source>
        <strain evidence="10">ZZ-2019</strain>
        <tissue evidence="10">Adductor muscle</tissue>
    </source>
</reference>
<dbReference type="InterPro" id="IPR050540">
    <property type="entry name" value="F-actin_Monoox_Mical"/>
</dbReference>
<gene>
    <name evidence="10" type="ORF">FSP39_013923</name>
</gene>
<evidence type="ECO:0000256" key="3">
    <source>
        <dbReference type="ARBA" id="ARBA00022753"/>
    </source>
</evidence>
<dbReference type="InterPro" id="IPR019448">
    <property type="entry name" value="NT-C2"/>
</dbReference>
<name>A0AA88XWV4_PINIB</name>
<keyword evidence="3" id="KW-0967">Endosome</keyword>
<proteinExistence type="predicted"/>
<dbReference type="SUPFAM" id="SSF47576">
    <property type="entry name" value="Calponin-homology domain, CH-domain"/>
    <property type="match status" value="1"/>
</dbReference>
<feature type="region of interest" description="Disordered" evidence="6">
    <location>
        <begin position="211"/>
        <end position="385"/>
    </location>
</feature>
<evidence type="ECO:0000256" key="2">
    <source>
        <dbReference type="ARBA" id="ARBA00022553"/>
    </source>
</evidence>
<evidence type="ECO:0000256" key="4">
    <source>
        <dbReference type="ARBA" id="ARBA00023054"/>
    </source>
</evidence>